<sequence length="79" mass="8434">MGTSSGTHKENCPRLRIEAVAPRGGPRGGNVRLDENARSEGNRLENSGNRGGNKNNQRQGQAFALMLGDARNNEDMVAG</sequence>
<gene>
    <name evidence="2" type="ORF">Acr_15g0016310</name>
</gene>
<reference evidence="2 3" key="1">
    <citation type="submission" date="2019-07" db="EMBL/GenBank/DDBJ databases">
        <title>De Novo Assembly of kiwifruit Actinidia rufa.</title>
        <authorList>
            <person name="Sugita-Konishi S."/>
            <person name="Sato K."/>
            <person name="Mori E."/>
            <person name="Abe Y."/>
            <person name="Kisaki G."/>
            <person name="Hamano K."/>
            <person name="Suezawa K."/>
            <person name="Otani M."/>
            <person name="Fukuda T."/>
            <person name="Manabe T."/>
            <person name="Gomi K."/>
            <person name="Tabuchi M."/>
            <person name="Akimitsu K."/>
            <person name="Kataoka I."/>
        </authorList>
    </citation>
    <scope>NUCLEOTIDE SEQUENCE [LARGE SCALE GENOMIC DNA]</scope>
    <source>
        <strain evidence="3">cv. Fuchu</strain>
    </source>
</reference>
<name>A0A7J0FWG2_9ERIC</name>
<dbReference type="AlphaFoldDB" id="A0A7J0FWG2"/>
<accession>A0A7J0FWG2</accession>
<feature type="compositionally biased region" description="Low complexity" evidence="1">
    <location>
        <begin position="52"/>
        <end position="61"/>
    </location>
</feature>
<dbReference type="EMBL" id="BJWL01000015">
    <property type="protein sequence ID" value="GFZ03023.1"/>
    <property type="molecule type" value="Genomic_DNA"/>
</dbReference>
<organism evidence="2 3">
    <name type="scientific">Actinidia rufa</name>
    <dbReference type="NCBI Taxonomy" id="165716"/>
    <lineage>
        <taxon>Eukaryota</taxon>
        <taxon>Viridiplantae</taxon>
        <taxon>Streptophyta</taxon>
        <taxon>Embryophyta</taxon>
        <taxon>Tracheophyta</taxon>
        <taxon>Spermatophyta</taxon>
        <taxon>Magnoliopsida</taxon>
        <taxon>eudicotyledons</taxon>
        <taxon>Gunneridae</taxon>
        <taxon>Pentapetalae</taxon>
        <taxon>asterids</taxon>
        <taxon>Ericales</taxon>
        <taxon>Actinidiaceae</taxon>
        <taxon>Actinidia</taxon>
    </lineage>
</organism>
<feature type="compositionally biased region" description="Basic and acidic residues" evidence="1">
    <location>
        <begin position="32"/>
        <end position="43"/>
    </location>
</feature>
<evidence type="ECO:0000313" key="2">
    <source>
        <dbReference type="EMBL" id="GFZ03023.1"/>
    </source>
</evidence>
<protein>
    <submittedName>
        <fullName evidence="2">Uncharacterized protein</fullName>
    </submittedName>
</protein>
<feature type="region of interest" description="Disordered" evidence="1">
    <location>
        <begin position="1"/>
        <end position="79"/>
    </location>
</feature>
<evidence type="ECO:0000313" key="3">
    <source>
        <dbReference type="Proteomes" id="UP000585474"/>
    </source>
</evidence>
<feature type="compositionally biased region" description="Basic and acidic residues" evidence="1">
    <location>
        <begin position="7"/>
        <end position="17"/>
    </location>
</feature>
<proteinExistence type="predicted"/>
<comment type="caution">
    <text evidence="2">The sequence shown here is derived from an EMBL/GenBank/DDBJ whole genome shotgun (WGS) entry which is preliminary data.</text>
</comment>
<evidence type="ECO:0000256" key="1">
    <source>
        <dbReference type="SAM" id="MobiDB-lite"/>
    </source>
</evidence>
<keyword evidence="3" id="KW-1185">Reference proteome</keyword>
<dbReference type="Proteomes" id="UP000585474">
    <property type="component" value="Unassembled WGS sequence"/>
</dbReference>